<evidence type="ECO:0000313" key="5">
    <source>
        <dbReference type="EMBL" id="CAF3969580.1"/>
    </source>
</evidence>
<organism evidence="3 6">
    <name type="scientific">Didymodactylos carnosus</name>
    <dbReference type="NCBI Taxonomy" id="1234261"/>
    <lineage>
        <taxon>Eukaryota</taxon>
        <taxon>Metazoa</taxon>
        <taxon>Spiralia</taxon>
        <taxon>Gnathifera</taxon>
        <taxon>Rotifera</taxon>
        <taxon>Eurotatoria</taxon>
        <taxon>Bdelloidea</taxon>
        <taxon>Philodinida</taxon>
        <taxon>Philodinidae</taxon>
        <taxon>Didymodactylos</taxon>
    </lineage>
</organism>
<evidence type="ECO:0000313" key="3">
    <source>
        <dbReference type="EMBL" id="CAF1205318.1"/>
    </source>
</evidence>
<sequence>MQSPESMAISAKFEESEKDEEDENDVDAVVEEFQRKSSKDLLNNMLSMFHITPVKDERNIEIIASKVSSLMIKTKRFSEELSNKRSTSTEELYKKFCDLTLDDQYTLLSGLLQFFAQSAYVDQIQILPLCPESWGRLKVAKFLDAIDTQARNAIELRVTKGILAHPEYCRGNQPIKGWSRASNEKMSYTNLLALVLCNANDLACVSCSCKKCVDILASEKLLSEFNGTVDDPCDYII</sequence>
<dbReference type="EMBL" id="CAJNOQ010008737">
    <property type="protein sequence ID" value="CAF1205318.1"/>
    <property type="molecule type" value="Genomic_DNA"/>
</dbReference>
<evidence type="ECO:0000313" key="6">
    <source>
        <dbReference type="Proteomes" id="UP000663829"/>
    </source>
</evidence>
<dbReference type="EMBL" id="CAJOBC010008738">
    <property type="protein sequence ID" value="CAF3969580.1"/>
    <property type="molecule type" value="Genomic_DNA"/>
</dbReference>
<feature type="region of interest" description="Disordered" evidence="1">
    <location>
        <begin position="1"/>
        <end position="25"/>
    </location>
</feature>
<name>A0A814WRL8_9BILA</name>
<dbReference type="Proteomes" id="UP000681722">
    <property type="component" value="Unassembled WGS sequence"/>
</dbReference>
<proteinExistence type="predicted"/>
<reference evidence="3" key="1">
    <citation type="submission" date="2021-02" db="EMBL/GenBank/DDBJ databases">
        <authorList>
            <person name="Nowell W R."/>
        </authorList>
    </citation>
    <scope>NUCLEOTIDE SEQUENCE</scope>
</reference>
<dbReference type="EMBL" id="CAJNOK010003103">
    <property type="protein sequence ID" value="CAF0888104.1"/>
    <property type="molecule type" value="Genomic_DNA"/>
</dbReference>
<evidence type="ECO:0000256" key="1">
    <source>
        <dbReference type="SAM" id="MobiDB-lite"/>
    </source>
</evidence>
<gene>
    <name evidence="3" type="ORF">GPM918_LOCUS23932</name>
    <name evidence="2" type="ORF">OVA965_LOCUS8980</name>
    <name evidence="5" type="ORF">SRO942_LOCUS23931</name>
    <name evidence="4" type="ORF">TMI583_LOCUS8976</name>
</gene>
<protein>
    <submittedName>
        <fullName evidence="3">Uncharacterized protein</fullName>
    </submittedName>
</protein>
<comment type="caution">
    <text evidence="3">The sequence shown here is derived from an EMBL/GenBank/DDBJ whole genome shotgun (WGS) entry which is preliminary data.</text>
</comment>
<dbReference type="Proteomes" id="UP000663829">
    <property type="component" value="Unassembled WGS sequence"/>
</dbReference>
<accession>A0A814WRL8</accession>
<dbReference type="AlphaFoldDB" id="A0A814WRL8"/>
<dbReference type="Proteomes" id="UP000682733">
    <property type="component" value="Unassembled WGS sequence"/>
</dbReference>
<evidence type="ECO:0000313" key="4">
    <source>
        <dbReference type="EMBL" id="CAF3670802.1"/>
    </source>
</evidence>
<dbReference type="Proteomes" id="UP000677228">
    <property type="component" value="Unassembled WGS sequence"/>
</dbReference>
<feature type="compositionally biased region" description="Acidic residues" evidence="1">
    <location>
        <begin position="16"/>
        <end position="25"/>
    </location>
</feature>
<dbReference type="EMBL" id="CAJOBA010003104">
    <property type="protein sequence ID" value="CAF3670802.1"/>
    <property type="molecule type" value="Genomic_DNA"/>
</dbReference>
<keyword evidence="6" id="KW-1185">Reference proteome</keyword>
<evidence type="ECO:0000313" key="2">
    <source>
        <dbReference type="EMBL" id="CAF0888104.1"/>
    </source>
</evidence>